<dbReference type="EMBL" id="FTNE01000010">
    <property type="protein sequence ID" value="SIQ83001.1"/>
    <property type="molecule type" value="Genomic_DNA"/>
</dbReference>
<evidence type="ECO:0000313" key="8">
    <source>
        <dbReference type="Proteomes" id="UP000186308"/>
    </source>
</evidence>
<evidence type="ECO:0000256" key="2">
    <source>
        <dbReference type="ARBA" id="ARBA00022475"/>
    </source>
</evidence>
<comment type="caution">
    <text evidence="7">The sequence shown here is derived from an EMBL/GenBank/DDBJ whole genome shotgun (WGS) entry which is preliminary data.</text>
</comment>
<dbReference type="AlphaFoldDB" id="A0A8G2CKR3"/>
<keyword evidence="3 6" id="KW-0812">Transmembrane</keyword>
<name>A0A8G2CKR3_ACIRU</name>
<feature type="transmembrane region" description="Helical" evidence="6">
    <location>
        <begin position="84"/>
        <end position="101"/>
    </location>
</feature>
<keyword evidence="2" id="KW-1003">Cell membrane</keyword>
<evidence type="ECO:0000256" key="6">
    <source>
        <dbReference type="SAM" id="Phobius"/>
    </source>
</evidence>
<dbReference type="RefSeq" id="WP_245594084.1">
    <property type="nucleotide sequence ID" value="NZ_FTNE01000010.1"/>
</dbReference>
<evidence type="ECO:0000256" key="4">
    <source>
        <dbReference type="ARBA" id="ARBA00022989"/>
    </source>
</evidence>
<sequence>MSGALDRPGFHRFDTVDRRAVIAIVIAGGLLDLASRYLPADLPYLAPFIFNIPIFAGTILFGFWYARGLHRTARGAWPALWRRIAYFSGVGAIYFVAQTHFEYAAQHMFFLNRLQQMTLGVFAPFLIAFAWPRDVLAAGVPAELIGVAGHRLLRRPIAVLRNPIVAAVISIAVTDVWLLPAVDFAAMINPPLYAVMNLVMLLAGLLFWLVVLDPRPRAEAGYSYLTRMVCGFLTMFPQILVAATVALSGISYYDFYDLCGRLYPSISPIQDQLIGGMIEWIPPGLLNTAVLFVLLNAIRKNEDKETRETPIPPGARVIEAKWTGR</sequence>
<evidence type="ECO:0000313" key="7">
    <source>
        <dbReference type="EMBL" id="SIQ83001.1"/>
    </source>
</evidence>
<gene>
    <name evidence="7" type="ORF">SAMN05421828_11050</name>
</gene>
<keyword evidence="5 6" id="KW-0472">Membrane</keyword>
<evidence type="ECO:0000256" key="1">
    <source>
        <dbReference type="ARBA" id="ARBA00004651"/>
    </source>
</evidence>
<feature type="transmembrane region" description="Helical" evidence="6">
    <location>
        <begin position="273"/>
        <end position="298"/>
    </location>
</feature>
<organism evidence="7 8">
    <name type="scientific">Acidiphilium rubrum</name>
    <dbReference type="NCBI Taxonomy" id="526"/>
    <lineage>
        <taxon>Bacteria</taxon>
        <taxon>Pseudomonadati</taxon>
        <taxon>Pseudomonadota</taxon>
        <taxon>Alphaproteobacteria</taxon>
        <taxon>Acetobacterales</taxon>
        <taxon>Acidocellaceae</taxon>
        <taxon>Acidiphilium</taxon>
    </lineage>
</organism>
<evidence type="ECO:0000256" key="3">
    <source>
        <dbReference type="ARBA" id="ARBA00022692"/>
    </source>
</evidence>
<protein>
    <submittedName>
        <fullName evidence="7">Putative membrane protein</fullName>
    </submittedName>
</protein>
<feature type="transmembrane region" description="Helical" evidence="6">
    <location>
        <begin position="224"/>
        <end position="253"/>
    </location>
</feature>
<evidence type="ECO:0000256" key="5">
    <source>
        <dbReference type="ARBA" id="ARBA00023136"/>
    </source>
</evidence>
<feature type="transmembrane region" description="Helical" evidence="6">
    <location>
        <begin position="20"/>
        <end position="38"/>
    </location>
</feature>
<dbReference type="Proteomes" id="UP000186308">
    <property type="component" value="Unassembled WGS sequence"/>
</dbReference>
<comment type="subcellular location">
    <subcellularLocation>
        <location evidence="1">Cell membrane</location>
        <topology evidence="1">Multi-pass membrane protein</topology>
    </subcellularLocation>
</comment>
<feature type="transmembrane region" description="Helical" evidence="6">
    <location>
        <begin position="159"/>
        <end position="180"/>
    </location>
</feature>
<reference evidence="7 8" key="1">
    <citation type="submission" date="2017-01" db="EMBL/GenBank/DDBJ databases">
        <authorList>
            <person name="Varghese N."/>
            <person name="Submissions S."/>
        </authorList>
    </citation>
    <scope>NUCLEOTIDE SEQUENCE [LARGE SCALE GENOMIC DNA]</scope>
    <source>
        <strain evidence="7 8">ATCC 35905</strain>
    </source>
</reference>
<dbReference type="GO" id="GO:0005886">
    <property type="term" value="C:plasma membrane"/>
    <property type="evidence" value="ECO:0007669"/>
    <property type="project" value="UniProtKB-SubCell"/>
</dbReference>
<dbReference type="InterPro" id="IPR019108">
    <property type="entry name" value="Caa3_assmbl_CtaG-rel"/>
</dbReference>
<keyword evidence="4 6" id="KW-1133">Transmembrane helix</keyword>
<accession>A0A8G2CKR3</accession>
<feature type="transmembrane region" description="Helical" evidence="6">
    <location>
        <begin position="44"/>
        <end position="64"/>
    </location>
</feature>
<keyword evidence="8" id="KW-1185">Reference proteome</keyword>
<proteinExistence type="predicted"/>
<dbReference type="Pfam" id="PF09678">
    <property type="entry name" value="Caa3_CtaG"/>
    <property type="match status" value="1"/>
</dbReference>
<feature type="transmembrane region" description="Helical" evidence="6">
    <location>
        <begin position="192"/>
        <end position="212"/>
    </location>
</feature>